<protein>
    <submittedName>
        <fullName evidence="2">Uncharacterized protein</fullName>
    </submittedName>
</protein>
<dbReference type="OrthoDB" id="9944037at2"/>
<evidence type="ECO:0000256" key="1">
    <source>
        <dbReference type="SAM" id="Phobius"/>
    </source>
</evidence>
<comment type="caution">
    <text evidence="2">The sequence shown here is derived from an EMBL/GenBank/DDBJ whole genome shotgun (WGS) entry which is preliminary data.</text>
</comment>
<keyword evidence="1" id="KW-0472">Membrane</keyword>
<keyword evidence="1" id="KW-0812">Transmembrane</keyword>
<gene>
    <name evidence="2" type="ORF">DVT68_20185</name>
</gene>
<sequence>MDGKSDGYFEERKLALAGRINLKPMYAAMLINLVLAFLSYIFYDRLADGSFASAAIHLGQSLSPSVSRMPAITTHPDRCAFVLSIQWVASISLIVLLLTKYWPFSKVMRVAVRTWYKQPEDRLPSHRNLRVFGFMLFVLACAAGDTGLWTFPTLYNGLFFADSEPLRAFVAMVNSPVYLPFLAWFSVLATVMTYWGAIFLVANWWTIVE</sequence>
<organism evidence="2 3">
    <name type="scientific">Dyella solisilvae</name>
    <dbReference type="NCBI Taxonomy" id="1920168"/>
    <lineage>
        <taxon>Bacteria</taxon>
        <taxon>Pseudomonadati</taxon>
        <taxon>Pseudomonadota</taxon>
        <taxon>Gammaproteobacteria</taxon>
        <taxon>Lysobacterales</taxon>
        <taxon>Rhodanobacteraceae</taxon>
        <taxon>Dyella</taxon>
    </lineage>
</organism>
<accession>A0A370K283</accession>
<evidence type="ECO:0000313" key="2">
    <source>
        <dbReference type="EMBL" id="RDI96776.1"/>
    </source>
</evidence>
<feature type="transmembrane region" description="Helical" evidence="1">
    <location>
        <begin position="181"/>
        <end position="205"/>
    </location>
</feature>
<keyword evidence="1" id="KW-1133">Transmembrane helix</keyword>
<name>A0A370K283_9GAMM</name>
<proteinExistence type="predicted"/>
<dbReference type="AlphaFoldDB" id="A0A370K283"/>
<feature type="transmembrane region" description="Helical" evidence="1">
    <location>
        <begin position="25"/>
        <end position="43"/>
    </location>
</feature>
<dbReference type="RefSeq" id="WP_114827012.1">
    <property type="nucleotide sequence ID" value="NZ_QQSY01000014.1"/>
</dbReference>
<feature type="transmembrane region" description="Helical" evidence="1">
    <location>
        <begin position="80"/>
        <end position="99"/>
    </location>
</feature>
<feature type="transmembrane region" description="Helical" evidence="1">
    <location>
        <begin position="131"/>
        <end position="151"/>
    </location>
</feature>
<dbReference type="Proteomes" id="UP000254711">
    <property type="component" value="Unassembled WGS sequence"/>
</dbReference>
<reference evidence="2 3" key="1">
    <citation type="submission" date="2018-07" db="EMBL/GenBank/DDBJ databases">
        <title>Dyella solisilvae sp. nov., isolated from the pine and broad-leaved mixed forest soil.</title>
        <authorList>
            <person name="Gao Z."/>
            <person name="Qiu L."/>
        </authorList>
    </citation>
    <scope>NUCLEOTIDE SEQUENCE [LARGE SCALE GENOMIC DNA]</scope>
    <source>
        <strain evidence="2 3">DHG54</strain>
    </source>
</reference>
<keyword evidence="3" id="KW-1185">Reference proteome</keyword>
<evidence type="ECO:0000313" key="3">
    <source>
        <dbReference type="Proteomes" id="UP000254711"/>
    </source>
</evidence>
<dbReference type="EMBL" id="QQSY01000014">
    <property type="protein sequence ID" value="RDI96776.1"/>
    <property type="molecule type" value="Genomic_DNA"/>
</dbReference>